<dbReference type="PANTHER" id="PTHR11439">
    <property type="entry name" value="GAG-POL-RELATED RETROTRANSPOSON"/>
    <property type="match status" value="1"/>
</dbReference>
<dbReference type="GO" id="GO:0003964">
    <property type="term" value="F:RNA-directed DNA polymerase activity"/>
    <property type="evidence" value="ECO:0007669"/>
    <property type="project" value="UniProtKB-KW"/>
</dbReference>
<accession>A0A6L2NGC8</accession>
<dbReference type="CDD" id="cd09272">
    <property type="entry name" value="RNase_HI_RT_Ty1"/>
    <property type="match status" value="1"/>
</dbReference>
<gene>
    <name evidence="2" type="ORF">Tci_057276</name>
</gene>
<evidence type="ECO:0000313" key="2">
    <source>
        <dbReference type="EMBL" id="GEU85298.1"/>
    </source>
</evidence>
<evidence type="ECO:0000259" key="1">
    <source>
        <dbReference type="Pfam" id="PF07727"/>
    </source>
</evidence>
<sequence length="449" mass="50736">MYFGYVLGHFSPFLLENGDKIEKNTDVETCEKRVSQVEKIFLGELKKLKRQEKVANDAAEPLRKEATHDIHNANTSSTNLLNNVSTSLSIVGPSRGFNDGEPSYPDDPSMPHLEDFYSSPKTTLNVSLTPTIRIHTIHLKTQILRDPMSAVQTRRKVNKNFEAHALSALLHGTIHEEVYVLQPPGFVDSKFRKKVYKVVKALYGLHQDPRAWYATLSNFLETSGYRRGVIEKTLFIKQDKKDIMLVQVYVDDIIFGSTKKSWCDEFEKLMKNKFQMSSMGELTFFLGLQVNVKTASTPIETQKPLVKDKEAADVDVHLYRKSTTGGCQFLGKRLISWQCNKQTIVATFTIEAESVATAQCCGQVLWIQNQLLDYGDDYEKKLIQVLKIHTDDNVADLLTKAFDVSSNEALAIPKQTATGKEILNPFMAGSLPKTTLPTRLVYDVVFLRT</sequence>
<dbReference type="AlphaFoldDB" id="A0A6L2NGC8"/>
<reference evidence="2" key="1">
    <citation type="journal article" date="2019" name="Sci. Rep.">
        <title>Draft genome of Tanacetum cinerariifolium, the natural source of mosquito coil.</title>
        <authorList>
            <person name="Yamashiro T."/>
            <person name="Shiraishi A."/>
            <person name="Satake H."/>
            <person name="Nakayama K."/>
        </authorList>
    </citation>
    <scope>NUCLEOTIDE SEQUENCE</scope>
</reference>
<proteinExistence type="predicted"/>
<dbReference type="PANTHER" id="PTHR11439:SF495">
    <property type="entry name" value="REVERSE TRANSCRIPTASE, RNA-DEPENDENT DNA POLYMERASE-RELATED"/>
    <property type="match status" value="1"/>
</dbReference>
<feature type="domain" description="Reverse transcriptase Ty1/copia-type" evidence="1">
    <location>
        <begin position="163"/>
        <end position="297"/>
    </location>
</feature>
<comment type="caution">
    <text evidence="2">The sequence shown here is derived from an EMBL/GenBank/DDBJ whole genome shotgun (WGS) entry which is preliminary data.</text>
</comment>
<name>A0A6L2NGC8_TANCI</name>
<dbReference type="Pfam" id="PF07727">
    <property type="entry name" value="RVT_2"/>
    <property type="match status" value="1"/>
</dbReference>
<keyword evidence="2" id="KW-0695">RNA-directed DNA polymerase</keyword>
<organism evidence="2">
    <name type="scientific">Tanacetum cinerariifolium</name>
    <name type="common">Dalmatian daisy</name>
    <name type="synonym">Chrysanthemum cinerariifolium</name>
    <dbReference type="NCBI Taxonomy" id="118510"/>
    <lineage>
        <taxon>Eukaryota</taxon>
        <taxon>Viridiplantae</taxon>
        <taxon>Streptophyta</taxon>
        <taxon>Embryophyta</taxon>
        <taxon>Tracheophyta</taxon>
        <taxon>Spermatophyta</taxon>
        <taxon>Magnoliopsida</taxon>
        <taxon>eudicotyledons</taxon>
        <taxon>Gunneridae</taxon>
        <taxon>Pentapetalae</taxon>
        <taxon>asterids</taxon>
        <taxon>campanulids</taxon>
        <taxon>Asterales</taxon>
        <taxon>Asteraceae</taxon>
        <taxon>Asteroideae</taxon>
        <taxon>Anthemideae</taxon>
        <taxon>Anthemidinae</taxon>
        <taxon>Tanacetum</taxon>
    </lineage>
</organism>
<protein>
    <submittedName>
        <fullName evidence="2">Ribonuclease H-like domain, reverse transcriptase, RNA-dependent DNA polymerase</fullName>
    </submittedName>
</protein>
<keyword evidence="2" id="KW-0548">Nucleotidyltransferase</keyword>
<dbReference type="EMBL" id="BKCJ010009079">
    <property type="protein sequence ID" value="GEU85298.1"/>
    <property type="molecule type" value="Genomic_DNA"/>
</dbReference>
<keyword evidence="2" id="KW-0808">Transferase</keyword>
<dbReference type="InterPro" id="IPR013103">
    <property type="entry name" value="RVT_2"/>
</dbReference>